<feature type="chain" id="PRO_5006601569" evidence="1">
    <location>
        <begin position="23"/>
        <end position="351"/>
    </location>
</feature>
<dbReference type="AlphaFoldDB" id="A0A0S2KEE0"/>
<dbReference type="PATRIC" id="fig|1249552.3.peg.2084"/>
<keyword evidence="1" id="KW-0732">Signal</keyword>
<dbReference type="KEGG" id="pspi:PS2015_2072"/>
<gene>
    <name evidence="2" type="ORF">PS2015_2072</name>
</gene>
<protein>
    <submittedName>
        <fullName evidence="2">Uncharacterized protein</fullName>
    </submittedName>
</protein>
<reference evidence="2 3" key="1">
    <citation type="submission" date="2015-11" db="EMBL/GenBank/DDBJ databases">
        <authorList>
            <person name="Zhang Y."/>
            <person name="Guo Z."/>
        </authorList>
    </citation>
    <scope>NUCLEOTIDE SEQUENCE [LARGE SCALE GENOMIC DNA]</scope>
    <source>
        <strain evidence="2 3">KCTC 32221</strain>
    </source>
</reference>
<name>A0A0S2KEE0_9GAMM</name>
<dbReference type="OrthoDB" id="7058892at2"/>
<accession>A0A0S2KEE0</accession>
<dbReference type="Proteomes" id="UP000065641">
    <property type="component" value="Chromosome"/>
</dbReference>
<sequence precursor="true">MKVFKQCLATAAVMLASSVALAQSEATIPASMQGTYSVSFQITSDASNAANAPVADGATADLVIGPGGALCIAEYVLANPVLENDNPYEAIWSAPALNVKLALSDIQSGDFNELNVMTTSGTFLGQFSGQKSSNDTTCASLGTSPADISSIADVFKMAEQAYSQYFPADQVNNTFEVIDGYIARSYPSTGIYIGIKDGTVYVLGGEFGDTPVTVGSVANTLAQLQAEISGEPVTPVEEPTVDIPAGDYELTISGTVTAVVFGTSTTTPFSLKIDSIEAPSSSDLDALEDEVKKALADADGVDVSTFSNFTVSEVSVTDSRVFFRAEFSATTVSSGVTVNQSYNLTYEYTKK</sequence>
<dbReference type="EMBL" id="CP013189">
    <property type="protein sequence ID" value="ALO46711.1"/>
    <property type="molecule type" value="Genomic_DNA"/>
</dbReference>
<evidence type="ECO:0000256" key="1">
    <source>
        <dbReference type="SAM" id="SignalP"/>
    </source>
</evidence>
<dbReference type="RefSeq" id="WP_058022176.1">
    <property type="nucleotide sequence ID" value="NZ_CP013189.1"/>
</dbReference>
<evidence type="ECO:0000313" key="2">
    <source>
        <dbReference type="EMBL" id="ALO46711.1"/>
    </source>
</evidence>
<proteinExistence type="predicted"/>
<evidence type="ECO:0000313" key="3">
    <source>
        <dbReference type="Proteomes" id="UP000065641"/>
    </source>
</evidence>
<keyword evidence="3" id="KW-1185">Reference proteome</keyword>
<dbReference type="STRING" id="1249552.PS2015_2072"/>
<feature type="signal peptide" evidence="1">
    <location>
        <begin position="1"/>
        <end position="22"/>
    </location>
</feature>
<organism evidence="2 3">
    <name type="scientific">Pseudohongiella spirulinae</name>
    <dbReference type="NCBI Taxonomy" id="1249552"/>
    <lineage>
        <taxon>Bacteria</taxon>
        <taxon>Pseudomonadati</taxon>
        <taxon>Pseudomonadota</taxon>
        <taxon>Gammaproteobacteria</taxon>
        <taxon>Pseudomonadales</taxon>
        <taxon>Pseudohongiellaceae</taxon>
        <taxon>Pseudohongiella</taxon>
    </lineage>
</organism>